<name>A0A397S259_9GLOM</name>
<dbReference type="AlphaFoldDB" id="A0A397S259"/>
<evidence type="ECO:0000313" key="2">
    <source>
        <dbReference type="EMBL" id="RIA78886.1"/>
    </source>
</evidence>
<dbReference type="Proteomes" id="UP000265703">
    <property type="component" value="Unassembled WGS sequence"/>
</dbReference>
<organism evidence="2 3">
    <name type="scientific">Glomus cerebriforme</name>
    <dbReference type="NCBI Taxonomy" id="658196"/>
    <lineage>
        <taxon>Eukaryota</taxon>
        <taxon>Fungi</taxon>
        <taxon>Fungi incertae sedis</taxon>
        <taxon>Mucoromycota</taxon>
        <taxon>Glomeromycotina</taxon>
        <taxon>Glomeromycetes</taxon>
        <taxon>Glomerales</taxon>
        <taxon>Glomeraceae</taxon>
        <taxon>Glomus</taxon>
    </lineage>
</organism>
<comment type="caution">
    <text evidence="2">The sequence shown here is derived from an EMBL/GenBank/DDBJ whole genome shotgun (WGS) entry which is preliminary data.</text>
</comment>
<reference evidence="2 3" key="1">
    <citation type="submission" date="2018-06" db="EMBL/GenBank/DDBJ databases">
        <title>Comparative genomics reveals the genomic features of Rhizophagus irregularis, R. cerebriforme, R. diaphanum and Gigaspora rosea, and their symbiotic lifestyle signature.</title>
        <authorList>
            <person name="Morin E."/>
            <person name="San Clemente H."/>
            <person name="Chen E.C.H."/>
            <person name="De La Providencia I."/>
            <person name="Hainaut M."/>
            <person name="Kuo A."/>
            <person name="Kohler A."/>
            <person name="Murat C."/>
            <person name="Tang N."/>
            <person name="Roy S."/>
            <person name="Loubradou J."/>
            <person name="Henrissat B."/>
            <person name="Grigoriev I.V."/>
            <person name="Corradi N."/>
            <person name="Roux C."/>
            <person name="Martin F.M."/>
        </authorList>
    </citation>
    <scope>NUCLEOTIDE SEQUENCE [LARGE SCALE GENOMIC DNA]</scope>
    <source>
        <strain evidence="2 3">DAOM 227022</strain>
    </source>
</reference>
<accession>A0A397S259</accession>
<evidence type="ECO:0000313" key="3">
    <source>
        <dbReference type="Proteomes" id="UP000265703"/>
    </source>
</evidence>
<dbReference type="OrthoDB" id="10037376at2759"/>
<gene>
    <name evidence="2" type="ORF">C1645_842133</name>
</gene>
<feature type="signal peptide" evidence="1">
    <location>
        <begin position="1"/>
        <end position="22"/>
    </location>
</feature>
<keyword evidence="1" id="KW-0732">Signal</keyword>
<evidence type="ECO:0000256" key="1">
    <source>
        <dbReference type="SAM" id="SignalP"/>
    </source>
</evidence>
<keyword evidence="3" id="KW-1185">Reference proteome</keyword>
<dbReference type="EMBL" id="QKYT01001884">
    <property type="protein sequence ID" value="RIA78886.1"/>
    <property type="molecule type" value="Genomic_DNA"/>
</dbReference>
<proteinExistence type="predicted"/>
<protein>
    <submittedName>
        <fullName evidence="2">Uncharacterized protein</fullName>
    </submittedName>
</protein>
<feature type="chain" id="PRO_5017188249" evidence="1">
    <location>
        <begin position="23"/>
        <end position="82"/>
    </location>
</feature>
<sequence length="82" mass="9247">MNKKYLLCIFAILITITNSSYAFSAYSKPMSKRTTLVPISETFTQEPEVGTRNTTEISVDNVNNLNAVRPLDIHHNDIIMIS</sequence>